<dbReference type="RefSeq" id="WP_129459921.1">
    <property type="nucleotide sequence ID" value="NZ_SBKN01000001.1"/>
</dbReference>
<dbReference type="Pfam" id="PF04256">
    <property type="entry name" value="DUF434"/>
    <property type="match status" value="1"/>
</dbReference>
<evidence type="ECO:0000259" key="1">
    <source>
        <dbReference type="Pfam" id="PF04256"/>
    </source>
</evidence>
<protein>
    <submittedName>
        <fullName evidence="3">DUF434 domain-containing protein</fullName>
    </submittedName>
</protein>
<feature type="domain" description="DUF5616" evidence="2">
    <location>
        <begin position="83"/>
        <end position="219"/>
    </location>
</feature>
<dbReference type="InterPro" id="IPR041652">
    <property type="entry name" value="DUF5616"/>
</dbReference>
<dbReference type="Proteomes" id="UP000289857">
    <property type="component" value="Unassembled WGS sequence"/>
</dbReference>
<evidence type="ECO:0000259" key="2">
    <source>
        <dbReference type="Pfam" id="PF18481"/>
    </source>
</evidence>
<accession>A0A4Q1KB99</accession>
<dbReference type="PANTHER" id="PTHR42252:SF1">
    <property type="entry name" value="DUF434 DOMAIN-CONTAINING PROTEIN"/>
    <property type="match status" value="1"/>
</dbReference>
<dbReference type="Pfam" id="PF18481">
    <property type="entry name" value="DUF5616"/>
    <property type="match status" value="1"/>
</dbReference>
<comment type="caution">
    <text evidence="3">The sequence shown here is derived from an EMBL/GenBank/DDBJ whole genome shotgun (WGS) entry which is preliminary data.</text>
</comment>
<proteinExistence type="predicted"/>
<dbReference type="PANTHER" id="PTHR42252">
    <property type="entry name" value="DUF5616 DOMAIN-CONTAINING PROTEIN"/>
    <property type="match status" value="1"/>
</dbReference>
<keyword evidence="4" id="KW-1185">Reference proteome</keyword>
<evidence type="ECO:0000313" key="4">
    <source>
        <dbReference type="Proteomes" id="UP000289857"/>
    </source>
</evidence>
<name>A0A4Q1KB99_9FLAO</name>
<reference evidence="4" key="1">
    <citation type="submission" date="2019-01" db="EMBL/GenBank/DDBJ databases">
        <title>Cytophagaceae bacterium strain CAR-16.</title>
        <authorList>
            <person name="Chen W.-M."/>
        </authorList>
    </citation>
    <scope>NUCLEOTIDE SEQUENCE [LARGE SCALE GENOMIC DNA]</scope>
    <source>
        <strain evidence="4">WWJ-16</strain>
    </source>
</reference>
<dbReference type="InterPro" id="IPR007368">
    <property type="entry name" value="DUF434"/>
</dbReference>
<gene>
    <name evidence="3" type="ORF">EQG61_00515</name>
</gene>
<organism evidence="3 4">
    <name type="scientific">Flavobacterium stagni</name>
    <dbReference type="NCBI Taxonomy" id="2506421"/>
    <lineage>
        <taxon>Bacteria</taxon>
        <taxon>Pseudomonadati</taxon>
        <taxon>Bacteroidota</taxon>
        <taxon>Flavobacteriia</taxon>
        <taxon>Flavobacteriales</taxon>
        <taxon>Flavobacteriaceae</taxon>
        <taxon>Flavobacterium</taxon>
    </lineage>
</organism>
<dbReference type="EMBL" id="SBKN01000001">
    <property type="protein sequence ID" value="RXR23956.1"/>
    <property type="molecule type" value="Genomic_DNA"/>
</dbReference>
<sequence>MRKNRGKSAEDEGLFGLVKEIDKLRIALEDMNYLLSRGYAAKSSLELVARKYRFKTKQTIALQGMSCAIHDVELRNLKQCSVSQMKDKKVYIDGFNQLILLESLLSGAYVFKGTDGVYRDTSSIYGNYRLVNQTEEALFIIGTVLKKLEVKKVVWVFDAPVSNSGKLKTVCHKIAEVNNFDWEVILEMAPDKYLSSTEDVVVTSDALILNQCHRWFNLFQFLIENENLVDLNVINIVD</sequence>
<feature type="domain" description="DUF434" evidence="1">
    <location>
        <begin position="23"/>
        <end position="76"/>
    </location>
</feature>
<evidence type="ECO:0000313" key="3">
    <source>
        <dbReference type="EMBL" id="RXR23956.1"/>
    </source>
</evidence>
<dbReference type="AlphaFoldDB" id="A0A4Q1KB99"/>
<dbReference type="OrthoDB" id="5372493at2"/>